<organism evidence="1">
    <name type="scientific">Anguilla anguilla</name>
    <name type="common">European freshwater eel</name>
    <name type="synonym">Muraena anguilla</name>
    <dbReference type="NCBI Taxonomy" id="7936"/>
    <lineage>
        <taxon>Eukaryota</taxon>
        <taxon>Metazoa</taxon>
        <taxon>Chordata</taxon>
        <taxon>Craniata</taxon>
        <taxon>Vertebrata</taxon>
        <taxon>Euteleostomi</taxon>
        <taxon>Actinopterygii</taxon>
        <taxon>Neopterygii</taxon>
        <taxon>Teleostei</taxon>
        <taxon>Anguilliformes</taxon>
        <taxon>Anguillidae</taxon>
        <taxon>Anguilla</taxon>
    </lineage>
</organism>
<reference evidence="1" key="2">
    <citation type="journal article" date="2015" name="Fish Shellfish Immunol.">
        <title>Early steps in the European eel (Anguilla anguilla)-Vibrio vulnificus interaction in the gills: Role of the RtxA13 toxin.</title>
        <authorList>
            <person name="Callol A."/>
            <person name="Pajuelo D."/>
            <person name="Ebbesson L."/>
            <person name="Teles M."/>
            <person name="MacKenzie S."/>
            <person name="Amaro C."/>
        </authorList>
    </citation>
    <scope>NUCLEOTIDE SEQUENCE</scope>
</reference>
<name>A0A0E9UYA0_ANGAN</name>
<accession>A0A0E9UYA0</accession>
<reference evidence="1" key="1">
    <citation type="submission" date="2014-11" db="EMBL/GenBank/DDBJ databases">
        <authorList>
            <person name="Amaro Gonzalez C."/>
        </authorList>
    </citation>
    <scope>NUCLEOTIDE SEQUENCE</scope>
</reference>
<sequence>MMKFSSFYQMPFRNVLESILVQCFFPTVVMQEKVCNNSDFVAVSASL</sequence>
<evidence type="ECO:0000313" key="1">
    <source>
        <dbReference type="EMBL" id="JAH70834.1"/>
    </source>
</evidence>
<dbReference type="EMBL" id="GBXM01037743">
    <property type="protein sequence ID" value="JAH70834.1"/>
    <property type="molecule type" value="Transcribed_RNA"/>
</dbReference>
<proteinExistence type="predicted"/>
<protein>
    <submittedName>
        <fullName evidence="1">Uncharacterized protein</fullName>
    </submittedName>
</protein>
<dbReference type="AlphaFoldDB" id="A0A0E9UYA0"/>